<organism evidence="2 3">
    <name type="scientific">Altererythrobacter rubellus</name>
    <dbReference type="NCBI Taxonomy" id="2173831"/>
    <lineage>
        <taxon>Bacteria</taxon>
        <taxon>Pseudomonadati</taxon>
        <taxon>Pseudomonadota</taxon>
        <taxon>Alphaproteobacteria</taxon>
        <taxon>Sphingomonadales</taxon>
        <taxon>Erythrobacteraceae</taxon>
        <taxon>Altererythrobacter</taxon>
    </lineage>
</organism>
<name>A0A9Y2B8Q9_9SPHN</name>
<dbReference type="EMBL" id="CP127221">
    <property type="protein sequence ID" value="WIW95017.1"/>
    <property type="molecule type" value="Genomic_DNA"/>
</dbReference>
<dbReference type="Pfam" id="PF05164">
    <property type="entry name" value="ZapA"/>
    <property type="match status" value="1"/>
</dbReference>
<dbReference type="SUPFAM" id="SSF102829">
    <property type="entry name" value="Cell division protein ZapA-like"/>
    <property type="match status" value="1"/>
</dbReference>
<dbReference type="RefSeq" id="WP_285975333.1">
    <property type="nucleotide sequence ID" value="NZ_CP127221.1"/>
</dbReference>
<dbReference type="AlphaFoldDB" id="A0A9Y2B8Q9"/>
<dbReference type="InterPro" id="IPR036192">
    <property type="entry name" value="Cell_div_ZapA-like_sf"/>
</dbReference>
<evidence type="ECO:0000256" key="1">
    <source>
        <dbReference type="SAM" id="Coils"/>
    </source>
</evidence>
<keyword evidence="2" id="KW-0132">Cell division</keyword>
<dbReference type="GO" id="GO:0051301">
    <property type="term" value="P:cell division"/>
    <property type="evidence" value="ECO:0007669"/>
    <property type="project" value="UniProtKB-KW"/>
</dbReference>
<keyword evidence="3" id="KW-1185">Reference proteome</keyword>
<gene>
    <name evidence="2" type="primary">zapA</name>
    <name evidence="2" type="ORF">QQX03_08570</name>
</gene>
<dbReference type="InterPro" id="IPR042233">
    <property type="entry name" value="Cell_div_ZapA_N"/>
</dbReference>
<dbReference type="Proteomes" id="UP001231445">
    <property type="component" value="Chromosome"/>
</dbReference>
<evidence type="ECO:0000313" key="2">
    <source>
        <dbReference type="EMBL" id="WIW95017.1"/>
    </source>
</evidence>
<accession>A0A9Y2B8Q9</accession>
<dbReference type="Gene3D" id="3.30.160.880">
    <property type="entry name" value="Cell division protein ZapA protomer, N-terminal domain"/>
    <property type="match status" value="1"/>
</dbReference>
<dbReference type="InterPro" id="IPR007838">
    <property type="entry name" value="Cell_div_ZapA-like"/>
</dbReference>
<evidence type="ECO:0000313" key="3">
    <source>
        <dbReference type="Proteomes" id="UP001231445"/>
    </source>
</evidence>
<feature type="coiled-coil region" evidence="1">
    <location>
        <begin position="80"/>
        <end position="158"/>
    </location>
</feature>
<keyword evidence="2" id="KW-0131">Cell cycle</keyword>
<proteinExistence type="predicted"/>
<keyword evidence="1" id="KW-0175">Coiled coil</keyword>
<sequence length="162" mass="17503">MSEVTLRIAGKAYKVACADGEEAHLARLGSMIDEKLNQLQGNLAGTEAQNLLFAALFLADELHETREALGEDPRDLASKIQALEEGAKNAEKKTRELSLELNALRAERDAIANDLANMKSAASGQEPLFATDNISSKLEQLEQLADLIEKCADTLEAQAATH</sequence>
<reference evidence="2 3" key="1">
    <citation type="submission" date="2023-06" db="EMBL/GenBank/DDBJ databases">
        <title>Altererythrobacter rubellus NBRC 112769 genome.</title>
        <authorList>
            <person name="Zhang K."/>
        </authorList>
    </citation>
    <scope>NUCLEOTIDE SEQUENCE [LARGE SCALE GENOMIC DNA]</scope>
    <source>
        <strain evidence="2 3">NBRC 112769</strain>
    </source>
</reference>
<dbReference type="KEGG" id="arue:QQX03_08570"/>
<protein>
    <submittedName>
        <fullName evidence="2">Cell division protein ZapA</fullName>
    </submittedName>
</protein>